<feature type="compositionally biased region" description="Polar residues" evidence="1">
    <location>
        <begin position="398"/>
        <end position="419"/>
    </location>
</feature>
<feature type="region of interest" description="Disordered" evidence="1">
    <location>
        <begin position="207"/>
        <end position="243"/>
    </location>
</feature>
<keyword evidence="2" id="KW-1133">Transmembrane helix</keyword>
<accession>A0AAW1CJK1</accession>
<reference evidence="3 4" key="1">
    <citation type="submission" date="2022-12" db="EMBL/GenBank/DDBJ databases">
        <title>Chromosome-level genome assembly of true bugs.</title>
        <authorList>
            <person name="Ma L."/>
            <person name="Li H."/>
        </authorList>
    </citation>
    <scope>NUCLEOTIDE SEQUENCE [LARGE SCALE GENOMIC DNA]</scope>
    <source>
        <strain evidence="3">Lab_2022b</strain>
    </source>
</reference>
<feature type="region of interest" description="Disordered" evidence="1">
    <location>
        <begin position="1"/>
        <end position="38"/>
    </location>
</feature>
<evidence type="ECO:0000313" key="3">
    <source>
        <dbReference type="EMBL" id="KAK9499123.1"/>
    </source>
</evidence>
<dbReference type="AlphaFoldDB" id="A0AAW1CJK1"/>
<evidence type="ECO:0000256" key="1">
    <source>
        <dbReference type="SAM" id="MobiDB-lite"/>
    </source>
</evidence>
<protein>
    <submittedName>
        <fullName evidence="3">Uncharacterized protein</fullName>
    </submittedName>
</protein>
<evidence type="ECO:0000313" key="4">
    <source>
        <dbReference type="Proteomes" id="UP001461498"/>
    </source>
</evidence>
<feature type="region of interest" description="Disordered" evidence="1">
    <location>
        <begin position="357"/>
        <end position="563"/>
    </location>
</feature>
<feature type="compositionally biased region" description="Polar residues" evidence="1">
    <location>
        <begin position="493"/>
        <end position="509"/>
    </location>
</feature>
<keyword evidence="4" id="KW-1185">Reference proteome</keyword>
<sequence length="766" mass="84900">MSLQGSPLSASPVDSDEGPVLKHPRLSCSTSEPSDHNILEQDDDCLMEAEEDLVVVTTTEVITNERLGNVERLVRDNDRPPSTATTSKTVAVVEAEFSAETATEFQQQQQQVLTDTNAETATMTTTTTTTIEIQPIRCRVGAVDIVSTYVDDCSAVELSGEPSILFDPDHMIIPNEKNLFIDEFAKYTRSDRNGRNATFYFKHEDTDTEHANRDTTGTVPDGSSTVNTTLSRSNSSVSSDSEGWTYKDNKDDLIANERPPQELIKQLVNRVEEMVLPSSSPKRTNPTFAKARMVTPGIVINGGGSSAKLAKFDMIIYAEEDKAIGDSCDASGEYTTEDDDIEDSVKLCDVTDSTIQDPDATITGNEGESTESLTQFLEEPKVVLRGKKREGQRPWSVSGASNGTGSPPTHDTLAHSISESAIHELGNGTPTHCNKMESSVHTGSTLSSSTVEDTAQTQEGSCGGYSSNSLRRRKIKLRKRNMGRKSESGSEGLLTTSQHSDSSHPTTIGSPARLPTPAKTGSRRLSTGSSLERCNVDSLHRKYLNPSESPSEAESEESVRLRRKPAFRLGPVHTVSSHNATDRLPPVSNDSSYSEQAWDNFQQEKYLSETYSEEPPDSETARRLLEFGEDYRNFLDSQSDCASSLGYRNSHSAFHRRRVTKFHHGGETDSDFEDLRNLINQSNDQLLFSEQVFNTQLSRASPHLVLAPDFAELIATCKDNVKCLRVLLESLEEERSLLSEHECKEIRGEFTFFFFFFFFNFYFLYL</sequence>
<feature type="compositionally biased region" description="Low complexity" evidence="1">
    <location>
        <begin position="223"/>
        <end position="241"/>
    </location>
</feature>
<feature type="compositionally biased region" description="Low complexity" evidence="1">
    <location>
        <begin position="439"/>
        <end position="450"/>
    </location>
</feature>
<organism evidence="3 4">
    <name type="scientific">Rhynocoris fuscipes</name>
    <dbReference type="NCBI Taxonomy" id="488301"/>
    <lineage>
        <taxon>Eukaryota</taxon>
        <taxon>Metazoa</taxon>
        <taxon>Ecdysozoa</taxon>
        <taxon>Arthropoda</taxon>
        <taxon>Hexapoda</taxon>
        <taxon>Insecta</taxon>
        <taxon>Pterygota</taxon>
        <taxon>Neoptera</taxon>
        <taxon>Paraneoptera</taxon>
        <taxon>Hemiptera</taxon>
        <taxon>Heteroptera</taxon>
        <taxon>Panheteroptera</taxon>
        <taxon>Cimicomorpha</taxon>
        <taxon>Reduviidae</taxon>
        <taxon>Harpactorinae</taxon>
        <taxon>Harpactorini</taxon>
        <taxon>Rhynocoris</taxon>
    </lineage>
</organism>
<feature type="compositionally biased region" description="Basic residues" evidence="1">
    <location>
        <begin position="470"/>
        <end position="483"/>
    </location>
</feature>
<comment type="caution">
    <text evidence="3">The sequence shown here is derived from an EMBL/GenBank/DDBJ whole genome shotgun (WGS) entry which is preliminary data.</text>
</comment>
<keyword evidence="2" id="KW-0472">Membrane</keyword>
<dbReference type="EMBL" id="JAPXFL010000012">
    <property type="protein sequence ID" value="KAK9499123.1"/>
    <property type="molecule type" value="Genomic_DNA"/>
</dbReference>
<feature type="compositionally biased region" description="Polar residues" evidence="1">
    <location>
        <begin position="357"/>
        <end position="375"/>
    </location>
</feature>
<evidence type="ECO:0000256" key="2">
    <source>
        <dbReference type="SAM" id="Phobius"/>
    </source>
</evidence>
<feature type="transmembrane region" description="Helical" evidence="2">
    <location>
        <begin position="746"/>
        <end position="765"/>
    </location>
</feature>
<feature type="compositionally biased region" description="Polar residues" evidence="1">
    <location>
        <begin position="523"/>
        <end position="532"/>
    </location>
</feature>
<gene>
    <name evidence="3" type="ORF">O3M35_003628</name>
</gene>
<keyword evidence="2" id="KW-0812">Transmembrane</keyword>
<proteinExistence type="predicted"/>
<dbReference type="Proteomes" id="UP001461498">
    <property type="component" value="Unassembled WGS sequence"/>
</dbReference>
<feature type="compositionally biased region" description="Polar residues" evidence="1">
    <location>
        <begin position="451"/>
        <end position="460"/>
    </location>
</feature>
<name>A0AAW1CJK1_9HEMI</name>